<evidence type="ECO:0000256" key="1">
    <source>
        <dbReference type="ARBA" id="ARBA00023054"/>
    </source>
</evidence>
<accession>A0ABT2EVH2</accession>
<dbReference type="Gene3D" id="3.40.50.300">
    <property type="entry name" value="P-loop containing nucleotide triphosphate hydrolases"/>
    <property type="match status" value="2"/>
</dbReference>
<feature type="coiled-coil region" evidence="2">
    <location>
        <begin position="393"/>
        <end position="452"/>
    </location>
</feature>
<keyword evidence="4" id="KW-1185">Reference proteome</keyword>
<dbReference type="GO" id="GO:0004527">
    <property type="term" value="F:exonuclease activity"/>
    <property type="evidence" value="ECO:0007669"/>
    <property type="project" value="UniProtKB-KW"/>
</dbReference>
<dbReference type="SUPFAM" id="SSF52540">
    <property type="entry name" value="P-loop containing nucleoside triphosphate hydrolases"/>
    <property type="match status" value="2"/>
</dbReference>
<keyword evidence="3" id="KW-0378">Hydrolase</keyword>
<keyword evidence="3" id="KW-0540">Nuclease</keyword>
<keyword evidence="1 2" id="KW-0175">Coiled coil</keyword>
<proteinExistence type="predicted"/>
<evidence type="ECO:0000256" key="2">
    <source>
        <dbReference type="SAM" id="Coils"/>
    </source>
</evidence>
<sequence>MGRFKIKDLEIADFGPLEYTRMNRNMGENGLFIEGGHSSGKSTTVDAIYYAIFGESCSTRSCEYAKTKISLVNDENYILEIYRNSKKAHTLKIKSLDENNNFKTEEKIDHKNNVNNKLFEILQIPNFDLLEAKTKILLQDSAYTMRNWDASNLKRIIPYYTDSFENYEKIKILEDSISTTNKNIHKLNNELTKKSEDMNSLSENLSDHIDRKNKIEKVLEYHEKGLFKELFKNYKKNKEYSKKYYELSQKYRSNYMKLRKLNNEKRQTSYFDGSEKEIVSKLLYILECPVCGEHMDSKTVNKNFSPQKCPYCGSEDYNGELYRFVKQQSEESQKKLELINKELKKLYNENKNIEIEKEKLSKSMKMPAETNSIIDNLLEKYDNGSDLEFLKSIGAYGEEFKKISERIKEIEEEILNAKKEFKKNESSLKKYNKELKVLKKSLEDKNSELVTNSVLEFENLLNNNYKELLGIKAKRVRIKDYKIELVQKLHEKTITYHLYDGNILGDSERRCLNLALVLTLLDLDKKYNLTKLGYIILDDPTEGIFNDKEVNEETKNNILNRLKKEIEAGTQMIILSSDLECSNILNIEKEKKQFKQTQIDVNSPTGLL</sequence>
<protein>
    <submittedName>
        <fullName evidence="3">DNA repair exonuclease SbcCD ATPase subunit</fullName>
    </submittedName>
</protein>
<dbReference type="RefSeq" id="WP_259050946.1">
    <property type="nucleotide sequence ID" value="NZ_JANUCQ010000002.1"/>
</dbReference>
<feature type="coiled-coil region" evidence="2">
    <location>
        <begin position="170"/>
        <end position="204"/>
    </location>
</feature>
<organism evidence="3 4">
    <name type="scientific">Methanococcus voltae PS</name>
    <dbReference type="NCBI Taxonomy" id="523842"/>
    <lineage>
        <taxon>Archaea</taxon>
        <taxon>Methanobacteriati</taxon>
        <taxon>Methanobacteriota</taxon>
        <taxon>Methanomada group</taxon>
        <taxon>Methanococci</taxon>
        <taxon>Methanococcales</taxon>
        <taxon>Methanococcaceae</taxon>
        <taxon>Methanococcus</taxon>
    </lineage>
</organism>
<keyword evidence="3" id="KW-0269">Exonuclease</keyword>
<dbReference type="PANTHER" id="PTHR32114:SF2">
    <property type="entry name" value="ABC TRANSPORTER ABCH.3"/>
    <property type="match status" value="1"/>
</dbReference>
<dbReference type="EMBL" id="JANUCQ010000002">
    <property type="protein sequence ID" value="MCS3921962.1"/>
    <property type="molecule type" value="Genomic_DNA"/>
</dbReference>
<feature type="coiled-coil region" evidence="2">
    <location>
        <begin position="322"/>
        <end position="363"/>
    </location>
</feature>
<comment type="caution">
    <text evidence="3">The sequence shown here is derived from an EMBL/GenBank/DDBJ whole genome shotgun (WGS) entry which is preliminary data.</text>
</comment>
<reference evidence="3" key="1">
    <citation type="submission" date="2022-08" db="EMBL/GenBank/DDBJ databases">
        <title>Genomic Encyclopedia of Type Strains, Phase V (KMG-V): Genome sequencing to study the core and pangenomes of soil and plant-associated prokaryotes.</title>
        <authorList>
            <person name="Whitman W."/>
        </authorList>
    </citation>
    <scope>NUCLEOTIDE SEQUENCE</scope>
    <source>
        <strain evidence="3">PS</strain>
    </source>
</reference>
<name>A0ABT2EVH2_METVO</name>
<evidence type="ECO:0000313" key="4">
    <source>
        <dbReference type="Proteomes" id="UP001140258"/>
    </source>
</evidence>
<gene>
    <name evidence="3" type="ORF">M2325_000647</name>
</gene>
<dbReference type="Proteomes" id="UP001140258">
    <property type="component" value="Unassembled WGS sequence"/>
</dbReference>
<dbReference type="InterPro" id="IPR027417">
    <property type="entry name" value="P-loop_NTPase"/>
</dbReference>
<dbReference type="PANTHER" id="PTHR32114">
    <property type="entry name" value="ABC TRANSPORTER ABCH.3"/>
    <property type="match status" value="1"/>
</dbReference>
<evidence type="ECO:0000313" key="3">
    <source>
        <dbReference type="EMBL" id="MCS3921962.1"/>
    </source>
</evidence>